<dbReference type="InterPro" id="IPR006342">
    <property type="entry name" value="FkbM_mtfrase"/>
</dbReference>
<sequence>MARNSADRLLRQFLLKAIGPIRRLGIPIPAKISKHLQFRGVVDVSVGSGASFKMQSHGHAIENRMYWYGKRGHEPETFLPWLEASKTAEVVLDIGANTGLYSLGAAATNRTSRVLAFEPVPRVAELTRHNARLNPSSNIEVFELAVSDENGTAILHDPGGDQPASASLRGDFLDCKQTEIKVRCVRIDDFLSEVNLSRVDLIKLDVEGIEELALRGMRTTLQTHMPTLFIEVLDARPELMAELNGLLNMGYQVGDLCSDGVIPYDLSDKKGVERNLLFAKDLSRFQ</sequence>
<keyword evidence="2" id="KW-0489">Methyltransferase</keyword>
<dbReference type="Gene3D" id="3.40.50.150">
    <property type="entry name" value="Vaccinia Virus protein VP39"/>
    <property type="match status" value="1"/>
</dbReference>
<evidence type="ECO:0000259" key="1">
    <source>
        <dbReference type="Pfam" id="PF05050"/>
    </source>
</evidence>
<dbReference type="GO" id="GO:0032259">
    <property type="term" value="P:methylation"/>
    <property type="evidence" value="ECO:0007669"/>
    <property type="project" value="UniProtKB-KW"/>
</dbReference>
<feature type="domain" description="Methyltransferase FkbM" evidence="1">
    <location>
        <begin position="93"/>
        <end position="252"/>
    </location>
</feature>
<dbReference type="SUPFAM" id="SSF53335">
    <property type="entry name" value="S-adenosyl-L-methionine-dependent methyltransferases"/>
    <property type="match status" value="1"/>
</dbReference>
<evidence type="ECO:0000313" key="3">
    <source>
        <dbReference type="Proteomes" id="UP000187735"/>
    </source>
</evidence>
<dbReference type="NCBIfam" id="TIGR01444">
    <property type="entry name" value="fkbM_fam"/>
    <property type="match status" value="1"/>
</dbReference>
<dbReference type="PANTHER" id="PTHR34203">
    <property type="entry name" value="METHYLTRANSFERASE, FKBM FAMILY PROTEIN"/>
    <property type="match status" value="1"/>
</dbReference>
<dbReference type="EC" id="2.1.1.-" evidence="2"/>
<protein>
    <submittedName>
        <fullName evidence="2">2-O-methyltransferase NoeI</fullName>
        <ecNumber evidence="2">2.1.1.-</ecNumber>
    </submittedName>
</protein>
<dbReference type="Pfam" id="PF05050">
    <property type="entry name" value="Methyltransf_21"/>
    <property type="match status" value="1"/>
</dbReference>
<dbReference type="InterPro" id="IPR029063">
    <property type="entry name" value="SAM-dependent_MTases_sf"/>
</dbReference>
<dbReference type="KEGG" id="fmr:Fuma_05587"/>
<proteinExistence type="predicted"/>
<dbReference type="GO" id="GO:0008168">
    <property type="term" value="F:methyltransferase activity"/>
    <property type="evidence" value="ECO:0007669"/>
    <property type="project" value="UniProtKB-KW"/>
</dbReference>
<dbReference type="EMBL" id="CP017641">
    <property type="protein sequence ID" value="APZ95924.1"/>
    <property type="molecule type" value="Genomic_DNA"/>
</dbReference>
<accession>A0A1P8WPD0</accession>
<dbReference type="InterPro" id="IPR052514">
    <property type="entry name" value="SAM-dependent_MTase"/>
</dbReference>
<dbReference type="RefSeq" id="WP_077027022.1">
    <property type="nucleotide sequence ID" value="NZ_CP017641.1"/>
</dbReference>
<dbReference type="AlphaFoldDB" id="A0A1P8WPD0"/>
<evidence type="ECO:0000313" key="2">
    <source>
        <dbReference type="EMBL" id="APZ95924.1"/>
    </source>
</evidence>
<dbReference type="STRING" id="1891926.Fuma_05587"/>
<dbReference type="CDD" id="cd02440">
    <property type="entry name" value="AdoMet_MTases"/>
    <property type="match status" value="1"/>
</dbReference>
<dbReference type="Proteomes" id="UP000187735">
    <property type="component" value="Chromosome"/>
</dbReference>
<reference evidence="2 3" key="1">
    <citation type="journal article" date="2016" name="Front. Microbiol.">
        <title>Fuerstia marisgermanicae gen. nov., sp. nov., an Unusual Member of the Phylum Planctomycetes from the German Wadden Sea.</title>
        <authorList>
            <person name="Kohn T."/>
            <person name="Heuer A."/>
            <person name="Jogler M."/>
            <person name="Vollmers J."/>
            <person name="Boedeker C."/>
            <person name="Bunk B."/>
            <person name="Rast P."/>
            <person name="Borchert D."/>
            <person name="Glockner I."/>
            <person name="Freese H.M."/>
            <person name="Klenk H.P."/>
            <person name="Overmann J."/>
            <person name="Kaster A.K."/>
            <person name="Rohde M."/>
            <person name="Wiegand S."/>
            <person name="Jogler C."/>
        </authorList>
    </citation>
    <scope>NUCLEOTIDE SEQUENCE [LARGE SCALE GENOMIC DNA]</scope>
    <source>
        <strain evidence="2 3">NH11</strain>
    </source>
</reference>
<keyword evidence="2" id="KW-0808">Transferase</keyword>
<keyword evidence="3" id="KW-1185">Reference proteome</keyword>
<organism evidence="2 3">
    <name type="scientific">Fuerstiella marisgermanici</name>
    <dbReference type="NCBI Taxonomy" id="1891926"/>
    <lineage>
        <taxon>Bacteria</taxon>
        <taxon>Pseudomonadati</taxon>
        <taxon>Planctomycetota</taxon>
        <taxon>Planctomycetia</taxon>
        <taxon>Planctomycetales</taxon>
        <taxon>Planctomycetaceae</taxon>
        <taxon>Fuerstiella</taxon>
    </lineage>
</organism>
<dbReference type="PANTHER" id="PTHR34203:SF15">
    <property type="entry name" value="SLL1173 PROTEIN"/>
    <property type="match status" value="1"/>
</dbReference>
<name>A0A1P8WPD0_9PLAN</name>
<dbReference type="OrthoDB" id="276857at2"/>
<gene>
    <name evidence="2" type="primary">noeI</name>
    <name evidence="2" type="ORF">Fuma_05587</name>
</gene>